<dbReference type="PANTHER" id="PTHR43877">
    <property type="entry name" value="AMINOALKYLPHOSPHONATE N-ACETYLTRANSFERASE-RELATED-RELATED"/>
    <property type="match status" value="1"/>
</dbReference>
<dbReference type="EMBL" id="CP002045">
    <property type="protein sequence ID" value="ADH91939.1"/>
    <property type="molecule type" value="Genomic_DNA"/>
</dbReference>
<keyword evidence="2" id="KW-0012">Acyltransferase</keyword>
<dbReference type="KEGG" id="ahe:Arch_0176"/>
<dbReference type="GO" id="GO:0016747">
    <property type="term" value="F:acyltransferase activity, transferring groups other than amino-acyl groups"/>
    <property type="evidence" value="ECO:0007669"/>
    <property type="project" value="InterPro"/>
</dbReference>
<dbReference type="eggNOG" id="COG2153">
    <property type="taxonomic scope" value="Bacteria"/>
</dbReference>
<dbReference type="OrthoDB" id="5243635at2"/>
<evidence type="ECO:0000256" key="2">
    <source>
        <dbReference type="ARBA" id="ARBA00023315"/>
    </source>
</evidence>
<accession>D7BLZ0</accession>
<keyword evidence="5" id="KW-1185">Reference proteome</keyword>
<evidence type="ECO:0000313" key="5">
    <source>
        <dbReference type="Proteomes" id="UP000000376"/>
    </source>
</evidence>
<evidence type="ECO:0000313" key="4">
    <source>
        <dbReference type="EMBL" id="ADH91939.1"/>
    </source>
</evidence>
<dbReference type="PANTHER" id="PTHR43877:SF1">
    <property type="entry name" value="ACETYLTRANSFERASE"/>
    <property type="match status" value="1"/>
</dbReference>
<evidence type="ECO:0000259" key="3">
    <source>
        <dbReference type="PROSITE" id="PS51186"/>
    </source>
</evidence>
<proteinExistence type="predicted"/>
<dbReference type="InterPro" id="IPR016181">
    <property type="entry name" value="Acyl_CoA_acyltransferase"/>
</dbReference>
<keyword evidence="1" id="KW-0808">Transferase</keyword>
<dbReference type="CDD" id="cd04301">
    <property type="entry name" value="NAT_SF"/>
    <property type="match status" value="1"/>
</dbReference>
<gene>
    <name evidence="4" type="ordered locus">Arch_0176</name>
</gene>
<dbReference type="AlphaFoldDB" id="D7BLZ0"/>
<dbReference type="Proteomes" id="UP000000376">
    <property type="component" value="Chromosome"/>
</dbReference>
<dbReference type="STRING" id="644284.Arch_0176"/>
<dbReference type="InterPro" id="IPR050832">
    <property type="entry name" value="Bact_Acetyltransf"/>
</dbReference>
<dbReference type="HOGENOM" id="CLU_1727568_0_0_11"/>
<reference evidence="4 5" key="1">
    <citation type="journal article" date="2010" name="Stand. Genomic Sci.">
        <title>Complete genome sequence of Arcanobacterium haemolyticum type strain (11018).</title>
        <authorList>
            <person name="Yasawong M."/>
            <person name="Teshima H."/>
            <person name="Lapidus A."/>
            <person name="Nolan M."/>
            <person name="Lucas S."/>
            <person name="Glavina Del Rio T."/>
            <person name="Tice H."/>
            <person name="Cheng J."/>
            <person name="Bruce D."/>
            <person name="Detter C."/>
            <person name="Tapia R."/>
            <person name="Han C."/>
            <person name="Goodwin L."/>
            <person name="Pitluck S."/>
            <person name="Liolios K."/>
            <person name="Ivanova N."/>
            <person name="Mavromatis K."/>
            <person name="Mikhailova N."/>
            <person name="Pati A."/>
            <person name="Chen A."/>
            <person name="Palaniappan K."/>
            <person name="Land M."/>
            <person name="Hauser L."/>
            <person name="Chang Y."/>
            <person name="Jeffries C."/>
            <person name="Rohde M."/>
            <person name="Sikorski J."/>
            <person name="Pukall R."/>
            <person name="Goker M."/>
            <person name="Woyke T."/>
            <person name="Bristow J."/>
            <person name="Eisen J."/>
            <person name="Markowitz V."/>
            <person name="Hugenholtz P."/>
            <person name="Kyrpides N."/>
            <person name="Klenk H."/>
        </authorList>
    </citation>
    <scope>NUCLEOTIDE SEQUENCE [LARGE SCALE GENOMIC DNA]</scope>
    <source>
        <strain evidence="5">ATCC 9345 / DSM 20595 / CCUG 17215 / LMG 16163 / NBRC 15585 / NCTC 8452 / 11018</strain>
    </source>
</reference>
<dbReference type="Gene3D" id="3.40.630.30">
    <property type="match status" value="1"/>
</dbReference>
<name>D7BLZ0_ARCHD</name>
<dbReference type="RefSeq" id="WP_013169437.1">
    <property type="nucleotide sequence ID" value="NC_014218.1"/>
</dbReference>
<sequence length="151" mass="16436">MSQDIRFYLRPAARVDAVALHGLRTALFAEITPDDVRDTAADLDELIAILTDPGSTSIWVADVDDELAGYARADALGAGHERMIALNEIGVRADLRRHGLGTKLMYAAIGDMPAYAQGTRTDAETAGKEAEREFFVAHGFTLTEQAGRYIR</sequence>
<organism evidence="4 5">
    <name type="scientific">Arcanobacterium haemolyticum (strain ATCC 9345 / DSM 20595 / CCM 5947 / CCUG 17215 / LMG 16163 / NBRC 15585 / NCTC 8452 / 11018)</name>
    <dbReference type="NCBI Taxonomy" id="644284"/>
    <lineage>
        <taxon>Bacteria</taxon>
        <taxon>Bacillati</taxon>
        <taxon>Actinomycetota</taxon>
        <taxon>Actinomycetes</taxon>
        <taxon>Actinomycetales</taxon>
        <taxon>Actinomycetaceae</taxon>
        <taxon>Arcanobacterium</taxon>
    </lineage>
</organism>
<dbReference type="Pfam" id="PF00583">
    <property type="entry name" value="Acetyltransf_1"/>
    <property type="match status" value="1"/>
</dbReference>
<evidence type="ECO:0000256" key="1">
    <source>
        <dbReference type="ARBA" id="ARBA00022679"/>
    </source>
</evidence>
<protein>
    <submittedName>
        <fullName evidence="4">GCN5-related N-acetyltransferase</fullName>
    </submittedName>
</protein>
<feature type="domain" description="N-acetyltransferase" evidence="3">
    <location>
        <begin position="7"/>
        <end position="151"/>
    </location>
</feature>
<dbReference type="SUPFAM" id="SSF55729">
    <property type="entry name" value="Acyl-CoA N-acyltransferases (Nat)"/>
    <property type="match status" value="1"/>
</dbReference>
<dbReference type="PROSITE" id="PS51186">
    <property type="entry name" value="GNAT"/>
    <property type="match status" value="1"/>
</dbReference>
<dbReference type="InterPro" id="IPR000182">
    <property type="entry name" value="GNAT_dom"/>
</dbReference>